<evidence type="ECO:0000313" key="1">
    <source>
        <dbReference type="EMBL" id="WWQ67291.1"/>
    </source>
</evidence>
<gene>
    <name evidence="1" type="ORF">V2W30_30815</name>
</gene>
<evidence type="ECO:0000313" key="2">
    <source>
        <dbReference type="Proteomes" id="UP001432251"/>
    </source>
</evidence>
<accession>A0ACD5AJA3</accession>
<keyword evidence="2" id="KW-1185">Reference proteome</keyword>
<reference evidence="1" key="1">
    <citation type="journal article" date="2025" name="Int. J. Syst. Evol. Microbiol.">
        <title>Streptomyces citrinus sp. nov., with yellow diffusible pigment.</title>
        <authorList>
            <person name="He Y."/>
            <person name="Yang E."/>
            <person name="Xu J."/>
            <person name="Sun Y."/>
            <person name="Sun L."/>
        </authorList>
    </citation>
    <scope>NUCLEOTIDE SEQUENCE</scope>
    <source>
        <strain evidence="1">Q6</strain>
    </source>
</reference>
<dbReference type="EMBL" id="CP146022">
    <property type="protein sequence ID" value="WWQ67291.1"/>
    <property type="molecule type" value="Genomic_DNA"/>
</dbReference>
<organism evidence="1 2">
    <name type="scientific">Streptomyces citrinus</name>
    <dbReference type="NCBI Taxonomy" id="3118173"/>
    <lineage>
        <taxon>Bacteria</taxon>
        <taxon>Bacillati</taxon>
        <taxon>Actinomycetota</taxon>
        <taxon>Actinomycetes</taxon>
        <taxon>Kitasatosporales</taxon>
        <taxon>Streptomycetaceae</taxon>
        <taxon>Streptomyces</taxon>
    </lineage>
</organism>
<dbReference type="Proteomes" id="UP001432251">
    <property type="component" value="Chromosome"/>
</dbReference>
<protein>
    <submittedName>
        <fullName evidence="1">ABC transporter substrate-binding protein</fullName>
    </submittedName>
</protein>
<sequence>MEQRSTTAWEFTDDRGHPAAAAEPPARVVAYIQAGAGLWDLGIRPVGIFGSYHDGEHPDRAKSGVLPLDDVAYLGAGAGLGLDDVLAVRPDLVVALTYGGGQVYGIEPDTAKHLEEHVPVVVIDVGQGRSLAGVRERFAELGRSLGAAEEPSVLAELERAERELADVAARSAGGARVLALSPGGADSVHLARPGKWPDLSALGGLGVRTVEPPEGPGANWHTGTWGDAAELAPDVVLLDARANAAPADEYVGDPQWAAVAERALVLPWNPELAASAVAHAAFFDAVAGRCARGRDAPGPVGPSAGGLVGDRLVGVDAAGAR</sequence>
<name>A0ACD5AJA3_9ACTN</name>
<proteinExistence type="predicted"/>